<proteinExistence type="predicted"/>
<comment type="caution">
    <text evidence="2">The sequence shown here is derived from an EMBL/GenBank/DDBJ whole genome shotgun (WGS) entry which is preliminary data.</text>
</comment>
<reference evidence="2 3" key="1">
    <citation type="submission" date="2014-11" db="EMBL/GenBank/DDBJ databases">
        <title>Genetic blueprint of the zoonotic pathogen Toxocara canis.</title>
        <authorList>
            <person name="Zhu X.-Q."/>
            <person name="Korhonen P.K."/>
            <person name="Cai H."/>
            <person name="Young N.D."/>
            <person name="Nejsum P."/>
            <person name="von Samson-Himmelstjerna G."/>
            <person name="Boag P.R."/>
            <person name="Tan P."/>
            <person name="Li Q."/>
            <person name="Min J."/>
            <person name="Yang Y."/>
            <person name="Wang X."/>
            <person name="Fang X."/>
            <person name="Hall R.S."/>
            <person name="Hofmann A."/>
            <person name="Sternberg P.W."/>
            <person name="Jex A.R."/>
            <person name="Gasser R.B."/>
        </authorList>
    </citation>
    <scope>NUCLEOTIDE SEQUENCE [LARGE SCALE GENOMIC DNA]</scope>
    <source>
        <strain evidence="2">PN_DK_2014</strain>
    </source>
</reference>
<dbReference type="EMBL" id="JPKZ01002486">
    <property type="protein sequence ID" value="KHN76552.1"/>
    <property type="molecule type" value="Genomic_DNA"/>
</dbReference>
<name>A0A0B2V521_TOXCA</name>
<organism evidence="2 3">
    <name type="scientific">Toxocara canis</name>
    <name type="common">Canine roundworm</name>
    <dbReference type="NCBI Taxonomy" id="6265"/>
    <lineage>
        <taxon>Eukaryota</taxon>
        <taxon>Metazoa</taxon>
        <taxon>Ecdysozoa</taxon>
        <taxon>Nematoda</taxon>
        <taxon>Chromadorea</taxon>
        <taxon>Rhabditida</taxon>
        <taxon>Spirurina</taxon>
        <taxon>Ascaridomorpha</taxon>
        <taxon>Ascaridoidea</taxon>
        <taxon>Toxocaridae</taxon>
        <taxon>Toxocara</taxon>
    </lineage>
</organism>
<feature type="non-terminal residue" evidence="2">
    <location>
        <position position="170"/>
    </location>
</feature>
<evidence type="ECO:0000313" key="3">
    <source>
        <dbReference type="Proteomes" id="UP000031036"/>
    </source>
</evidence>
<keyword evidence="3" id="KW-1185">Reference proteome</keyword>
<evidence type="ECO:0000313" key="2">
    <source>
        <dbReference type="EMBL" id="KHN76552.1"/>
    </source>
</evidence>
<dbReference type="AlphaFoldDB" id="A0A0B2V521"/>
<gene>
    <name evidence="2" type="ORF">Tcan_00997</name>
</gene>
<protein>
    <submittedName>
        <fullName evidence="2">Uncharacterized protein</fullName>
    </submittedName>
</protein>
<evidence type="ECO:0000256" key="1">
    <source>
        <dbReference type="SAM" id="MobiDB-lite"/>
    </source>
</evidence>
<feature type="region of interest" description="Disordered" evidence="1">
    <location>
        <begin position="76"/>
        <end position="113"/>
    </location>
</feature>
<sequence>SLPSQLICVACYVPPPSPSQKNPYVYHCVEDLVQYCFSAQCCVFQSATVKVVVGICSIEMRSEVATAASDATFLRQGREQRRQRPLKRQSSLRPPPAIRPTVKRQGGGRGSKGEERLELCYDSEVYASALRSWRQVNHDEGQVASSAKWYVHWFAGAVNEYCGIRVVAPW</sequence>
<feature type="non-terminal residue" evidence="2">
    <location>
        <position position="1"/>
    </location>
</feature>
<dbReference type="Proteomes" id="UP000031036">
    <property type="component" value="Unassembled WGS sequence"/>
</dbReference>
<accession>A0A0B2V521</accession>